<dbReference type="AlphaFoldDB" id="A0A7X0MTW4"/>
<dbReference type="InParanoid" id="A0A7X0MTW4"/>
<accession>A0A7X0MTW4</accession>
<evidence type="ECO:0008006" key="4">
    <source>
        <dbReference type="Google" id="ProtNLM"/>
    </source>
</evidence>
<evidence type="ECO:0000313" key="2">
    <source>
        <dbReference type="EMBL" id="MBB6519976.1"/>
    </source>
</evidence>
<dbReference type="PANTHER" id="PTHR38040">
    <property type="entry name" value="UBIQUINONE BIOSYNTHESIS ACCESSORY FACTOR UBIK"/>
    <property type="match status" value="1"/>
</dbReference>
<keyword evidence="3" id="KW-1185">Reference proteome</keyword>
<dbReference type="GO" id="GO:0005829">
    <property type="term" value="C:cytosol"/>
    <property type="evidence" value="ECO:0007669"/>
    <property type="project" value="TreeGrafter"/>
</dbReference>
<evidence type="ECO:0000256" key="1">
    <source>
        <dbReference type="SAM" id="Coils"/>
    </source>
</evidence>
<comment type="caution">
    <text evidence="2">The sequence shown here is derived from an EMBL/GenBank/DDBJ whole genome shotgun (WGS) entry which is preliminary data.</text>
</comment>
<dbReference type="EMBL" id="JACHHT010000001">
    <property type="protein sequence ID" value="MBB6519976.1"/>
    <property type="molecule type" value="Genomic_DNA"/>
</dbReference>
<dbReference type="FunCoup" id="A0A7X0MTW4">
    <property type="interactions" value="60"/>
</dbReference>
<proteinExistence type="predicted"/>
<dbReference type="RefSeq" id="WP_166852637.1">
    <property type="nucleotide sequence ID" value="NZ_JAAONY010000001.1"/>
</dbReference>
<organism evidence="2 3">
    <name type="scientific">Pseudoteredinibacter isoporae</name>
    <dbReference type="NCBI Taxonomy" id="570281"/>
    <lineage>
        <taxon>Bacteria</taxon>
        <taxon>Pseudomonadati</taxon>
        <taxon>Pseudomonadota</taxon>
        <taxon>Gammaproteobacteria</taxon>
        <taxon>Cellvibrionales</taxon>
        <taxon>Cellvibrionaceae</taxon>
        <taxon>Pseudoteredinibacter</taxon>
    </lineage>
</organism>
<keyword evidence="1" id="KW-0175">Coiled coil</keyword>
<gene>
    <name evidence="2" type="ORF">HNR48_000254</name>
</gene>
<feature type="coiled-coil region" evidence="1">
    <location>
        <begin position="46"/>
        <end position="83"/>
    </location>
</feature>
<dbReference type="Proteomes" id="UP000528457">
    <property type="component" value="Unassembled WGS sequence"/>
</dbReference>
<protein>
    <recommendedName>
        <fullName evidence="4">Ubiquinone biosynthesis accessory factor UbiK</fullName>
    </recommendedName>
</protein>
<dbReference type="InterPro" id="IPR007475">
    <property type="entry name" value="UbiK"/>
</dbReference>
<reference evidence="2 3" key="1">
    <citation type="submission" date="2020-08" db="EMBL/GenBank/DDBJ databases">
        <title>Genomic Encyclopedia of Type Strains, Phase IV (KMG-IV): sequencing the most valuable type-strain genomes for metagenomic binning, comparative biology and taxonomic classification.</title>
        <authorList>
            <person name="Goeker M."/>
        </authorList>
    </citation>
    <scope>NUCLEOTIDE SEQUENCE [LARGE SCALE GENOMIC DNA]</scope>
    <source>
        <strain evidence="2 3">DSM 22368</strain>
    </source>
</reference>
<dbReference type="Pfam" id="PF04380">
    <property type="entry name" value="BMFP"/>
    <property type="match status" value="1"/>
</dbReference>
<sequence>MLQDFAQKLAKDIHSAMEQGPSAQSQIQQIITSAVKRLNLVGRDEFDAQSIVLQRSREKIDALEQQIEEMQAQLEQLQSRQND</sequence>
<dbReference type="PANTHER" id="PTHR38040:SF1">
    <property type="entry name" value="UBIQUINONE BIOSYNTHESIS ACCESSORY FACTOR UBIK"/>
    <property type="match status" value="1"/>
</dbReference>
<name>A0A7X0MTW4_9GAMM</name>
<evidence type="ECO:0000313" key="3">
    <source>
        <dbReference type="Proteomes" id="UP000528457"/>
    </source>
</evidence>